<gene>
    <name evidence="7" type="primary">PC3_4</name>
    <name evidence="7" type="ORF">OS493_040195</name>
</gene>
<evidence type="ECO:0000313" key="7">
    <source>
        <dbReference type="EMBL" id="KAJ7381603.1"/>
    </source>
</evidence>
<dbReference type="GO" id="GO:0004252">
    <property type="term" value="F:serine-type endopeptidase activity"/>
    <property type="evidence" value="ECO:0007669"/>
    <property type="project" value="UniProtKB-EC"/>
</dbReference>
<dbReference type="EC" id="3.4.21.75" evidence="7"/>
<dbReference type="OrthoDB" id="300641at2759"/>
<dbReference type="GO" id="GO:0005802">
    <property type="term" value="C:trans-Golgi network"/>
    <property type="evidence" value="ECO:0007669"/>
    <property type="project" value="TreeGrafter"/>
</dbReference>
<sequence length="195" mass="20304">HGTRCAGEVAAVANNSVCGVGVAYDANIGGVRMLDGQATDVLEEVHLASSQNTSISTATAWGPKDDGKTFGKPGKLAQEALMQGALKGRGGKGNIYVWATGNGGLTDDDCNCDGYTTSIYTISVGCIGDHGLSAYYTELCSSTLGVTFNGGSHREKEENKMVTTDLHHKCTEEFKGTSSAASTAAGMFRLLFYSP</sequence>
<dbReference type="AlphaFoldDB" id="A0A9W9ZH07"/>
<dbReference type="PROSITE" id="PS00137">
    <property type="entry name" value="SUBTILASE_HIS"/>
    <property type="match status" value="1"/>
</dbReference>
<dbReference type="InterPro" id="IPR000209">
    <property type="entry name" value="Peptidase_S8/S53_dom"/>
</dbReference>
<dbReference type="PANTHER" id="PTHR42884">
    <property type="entry name" value="PROPROTEIN CONVERTASE SUBTILISIN/KEXIN-RELATED"/>
    <property type="match status" value="1"/>
</dbReference>
<dbReference type="Pfam" id="PF00082">
    <property type="entry name" value="Peptidase_S8"/>
    <property type="match status" value="1"/>
</dbReference>
<dbReference type="SUPFAM" id="SSF52743">
    <property type="entry name" value="Subtilisin-like"/>
    <property type="match status" value="1"/>
</dbReference>
<dbReference type="Gene3D" id="3.40.50.200">
    <property type="entry name" value="Peptidase S8/S53 domain"/>
    <property type="match status" value="1"/>
</dbReference>
<comment type="caution">
    <text evidence="7">The sequence shown here is derived from an EMBL/GenBank/DDBJ whole genome shotgun (WGS) entry which is preliminary data.</text>
</comment>
<protein>
    <submittedName>
        <fullName evidence="7">PC3-like endoprotease variant B</fullName>
        <ecNumber evidence="7">3.4.21.75</ecNumber>
    </submittedName>
</protein>
<keyword evidence="4" id="KW-1015">Disulfide bond</keyword>
<evidence type="ECO:0000256" key="5">
    <source>
        <dbReference type="PROSITE-ProRule" id="PRU01240"/>
    </source>
</evidence>
<dbReference type="PANTHER" id="PTHR42884:SF23">
    <property type="entry name" value="FURIN-LIKE PROTEASE 2"/>
    <property type="match status" value="1"/>
</dbReference>
<dbReference type="PROSITE" id="PS51892">
    <property type="entry name" value="SUBTILASE"/>
    <property type="match status" value="1"/>
</dbReference>
<evidence type="ECO:0000256" key="2">
    <source>
        <dbReference type="ARBA" id="ARBA00022801"/>
    </source>
</evidence>
<evidence type="ECO:0000256" key="3">
    <source>
        <dbReference type="ARBA" id="ARBA00022825"/>
    </source>
</evidence>
<evidence type="ECO:0000259" key="6">
    <source>
        <dbReference type="Pfam" id="PF00082"/>
    </source>
</evidence>
<dbReference type="GO" id="GO:0000139">
    <property type="term" value="C:Golgi membrane"/>
    <property type="evidence" value="ECO:0007669"/>
    <property type="project" value="TreeGrafter"/>
</dbReference>
<dbReference type="CDD" id="cd04059">
    <property type="entry name" value="Peptidases_S8_Protein_convertases_Kexins_Furin-like"/>
    <property type="match status" value="1"/>
</dbReference>
<evidence type="ECO:0000256" key="4">
    <source>
        <dbReference type="ARBA" id="ARBA00023157"/>
    </source>
</evidence>
<evidence type="ECO:0000256" key="1">
    <source>
        <dbReference type="ARBA" id="ARBA00022670"/>
    </source>
</evidence>
<proteinExistence type="inferred from homology"/>
<keyword evidence="2 7" id="KW-0378">Hydrolase</keyword>
<feature type="non-terminal residue" evidence="7">
    <location>
        <position position="1"/>
    </location>
</feature>
<dbReference type="Proteomes" id="UP001163046">
    <property type="component" value="Unassembled WGS sequence"/>
</dbReference>
<organism evidence="7 8">
    <name type="scientific">Desmophyllum pertusum</name>
    <dbReference type="NCBI Taxonomy" id="174260"/>
    <lineage>
        <taxon>Eukaryota</taxon>
        <taxon>Metazoa</taxon>
        <taxon>Cnidaria</taxon>
        <taxon>Anthozoa</taxon>
        <taxon>Hexacorallia</taxon>
        <taxon>Scleractinia</taxon>
        <taxon>Caryophylliina</taxon>
        <taxon>Caryophylliidae</taxon>
        <taxon>Desmophyllum</taxon>
    </lineage>
</organism>
<keyword evidence="1" id="KW-0645">Protease</keyword>
<reference evidence="7" key="1">
    <citation type="submission" date="2023-01" db="EMBL/GenBank/DDBJ databases">
        <title>Genome assembly of the deep-sea coral Lophelia pertusa.</title>
        <authorList>
            <person name="Herrera S."/>
            <person name="Cordes E."/>
        </authorList>
    </citation>
    <scope>NUCLEOTIDE SEQUENCE</scope>
    <source>
        <strain evidence="7">USNM1676648</strain>
        <tissue evidence="7">Polyp</tissue>
    </source>
</reference>
<keyword evidence="3" id="KW-0720">Serine protease</keyword>
<comment type="caution">
    <text evidence="5">Lacks conserved residue(s) required for the propagation of feature annotation.</text>
</comment>
<accession>A0A9W9ZH07</accession>
<feature type="non-terminal residue" evidence="7">
    <location>
        <position position="195"/>
    </location>
</feature>
<dbReference type="InterPro" id="IPR036852">
    <property type="entry name" value="Peptidase_S8/S53_dom_sf"/>
</dbReference>
<dbReference type="GO" id="GO:0016485">
    <property type="term" value="P:protein processing"/>
    <property type="evidence" value="ECO:0007669"/>
    <property type="project" value="TreeGrafter"/>
</dbReference>
<dbReference type="InterPro" id="IPR034182">
    <property type="entry name" value="Kexin/furin"/>
</dbReference>
<evidence type="ECO:0000313" key="8">
    <source>
        <dbReference type="Proteomes" id="UP001163046"/>
    </source>
</evidence>
<comment type="similarity">
    <text evidence="5">Belongs to the peptidase S8 family.</text>
</comment>
<name>A0A9W9ZH07_9CNID</name>
<dbReference type="InterPro" id="IPR022398">
    <property type="entry name" value="Peptidase_S8_His-AS"/>
</dbReference>
<keyword evidence="8" id="KW-1185">Reference proteome</keyword>
<feature type="domain" description="Peptidase S8/S53" evidence="6">
    <location>
        <begin position="1"/>
        <end position="190"/>
    </location>
</feature>
<dbReference type="EMBL" id="MU826182">
    <property type="protein sequence ID" value="KAJ7381603.1"/>
    <property type="molecule type" value="Genomic_DNA"/>
</dbReference>